<dbReference type="PANTHER" id="PTHR11742:SF40">
    <property type="entry name" value="MANNOSYL-OLIGOSACCHARIDE 1,2-ALPHA-MANNOSIDASE IB"/>
    <property type="match status" value="1"/>
</dbReference>
<evidence type="ECO:0000256" key="9">
    <source>
        <dbReference type="SAM" id="Phobius"/>
    </source>
</evidence>
<dbReference type="InterPro" id="IPR036026">
    <property type="entry name" value="Seven-hairpin_glycosidases"/>
</dbReference>
<accession>A0A556V5D4</accession>
<dbReference type="InterPro" id="IPR050749">
    <property type="entry name" value="Glycosyl_Hydrolase_47"/>
</dbReference>
<organism evidence="10 11">
    <name type="scientific">Bagarius yarrelli</name>
    <name type="common">Goonch</name>
    <name type="synonym">Bagrus yarrelli</name>
    <dbReference type="NCBI Taxonomy" id="175774"/>
    <lineage>
        <taxon>Eukaryota</taxon>
        <taxon>Metazoa</taxon>
        <taxon>Chordata</taxon>
        <taxon>Craniata</taxon>
        <taxon>Vertebrata</taxon>
        <taxon>Euteleostomi</taxon>
        <taxon>Actinopterygii</taxon>
        <taxon>Neopterygii</taxon>
        <taxon>Teleostei</taxon>
        <taxon>Ostariophysi</taxon>
        <taxon>Siluriformes</taxon>
        <taxon>Sisoridae</taxon>
        <taxon>Sisorinae</taxon>
        <taxon>Bagarius</taxon>
    </lineage>
</organism>
<evidence type="ECO:0000256" key="7">
    <source>
        <dbReference type="SAM" id="Coils"/>
    </source>
</evidence>
<keyword evidence="9" id="KW-0812">Transmembrane</keyword>
<feature type="transmembrane region" description="Helical" evidence="9">
    <location>
        <begin position="37"/>
        <end position="57"/>
    </location>
</feature>
<keyword evidence="5" id="KW-1015">Disulfide bond</keyword>
<evidence type="ECO:0000256" key="3">
    <source>
        <dbReference type="ARBA" id="ARBA00007658"/>
    </source>
</evidence>
<keyword evidence="6" id="KW-0326">Glycosidase</keyword>
<evidence type="ECO:0000256" key="5">
    <source>
        <dbReference type="ARBA" id="ARBA00023157"/>
    </source>
</evidence>
<dbReference type="EMBL" id="VCAZ01000125">
    <property type="protein sequence ID" value="TSV41641.1"/>
    <property type="molecule type" value="Genomic_DNA"/>
</dbReference>
<dbReference type="Proteomes" id="UP000319801">
    <property type="component" value="Unassembled WGS sequence"/>
</dbReference>
<sequence length="355" mass="39933">MTTQALLPLSGRRIPALSPGASSFPHHRATLRLSEKFILLLILSAFITLCFGAFFFLPDSSKHKRFDLGLEDVLIPHIESGKEGRHGSGQVIHGQGVHDEHRHREEEESLRSKIRADHERALQEAKEKLRKSKDELRAEIQTEKTKVVKDLKKKEGPKPLPPVPMPKLVGINDGDPGDPDVKEKRDKIREMMKHAWDSYRQYGWGHNELKPIAKKGHSTNIFGNSQLGASIVDALDTLYIMGLHDEFKDGQEWIDKNLDFSVNVEVSVFEVNIRFIGGLLAAYYLSGQESNAAFMLALSCHSAYSRPACVNMMDDVYSHFPQPHTFSFAPLLFYFSFSPLIFVPDTPPTLSSSVS</sequence>
<dbReference type="GO" id="GO:0070062">
    <property type="term" value="C:extracellular exosome"/>
    <property type="evidence" value="ECO:0007669"/>
    <property type="project" value="TreeGrafter"/>
</dbReference>
<feature type="region of interest" description="Disordered" evidence="8">
    <location>
        <begin position="81"/>
        <end position="111"/>
    </location>
</feature>
<dbReference type="Pfam" id="PF01532">
    <property type="entry name" value="Glyco_hydro_47"/>
    <property type="match status" value="1"/>
</dbReference>
<keyword evidence="11" id="KW-1185">Reference proteome</keyword>
<dbReference type="GO" id="GO:0000139">
    <property type="term" value="C:Golgi membrane"/>
    <property type="evidence" value="ECO:0007669"/>
    <property type="project" value="TreeGrafter"/>
</dbReference>
<dbReference type="Gene3D" id="1.50.10.10">
    <property type="match status" value="1"/>
</dbReference>
<comment type="pathway">
    <text evidence="2">Protein modification; protein glycosylation.</text>
</comment>
<dbReference type="GO" id="GO:0004571">
    <property type="term" value="F:mannosyl-oligosaccharide 1,2-alpha-mannosidase activity"/>
    <property type="evidence" value="ECO:0007669"/>
    <property type="project" value="InterPro"/>
</dbReference>
<evidence type="ECO:0000313" key="11">
    <source>
        <dbReference type="Proteomes" id="UP000319801"/>
    </source>
</evidence>
<dbReference type="GO" id="GO:0005975">
    <property type="term" value="P:carbohydrate metabolic process"/>
    <property type="evidence" value="ECO:0007669"/>
    <property type="project" value="InterPro"/>
</dbReference>
<evidence type="ECO:0000256" key="1">
    <source>
        <dbReference type="ARBA" id="ARBA00001913"/>
    </source>
</evidence>
<comment type="caution">
    <text evidence="10">The sequence shown here is derived from an EMBL/GenBank/DDBJ whole genome shotgun (WGS) entry which is preliminary data.</text>
</comment>
<keyword evidence="7" id="KW-0175">Coiled coil</keyword>
<evidence type="ECO:0000256" key="4">
    <source>
        <dbReference type="ARBA" id="ARBA00022801"/>
    </source>
</evidence>
<comment type="similarity">
    <text evidence="3 6">Belongs to the glycosyl hydrolase 47 family.</text>
</comment>
<dbReference type="GO" id="GO:0005783">
    <property type="term" value="C:endoplasmic reticulum"/>
    <property type="evidence" value="ECO:0007669"/>
    <property type="project" value="TreeGrafter"/>
</dbReference>
<dbReference type="InterPro" id="IPR012341">
    <property type="entry name" value="6hp_glycosidase-like_sf"/>
</dbReference>
<reference evidence="10 11" key="1">
    <citation type="journal article" date="2019" name="Genome Biol. Evol.">
        <title>Whole-Genome Sequencing of the Giant Devil Catfish, Bagarius yarrelli.</title>
        <authorList>
            <person name="Jiang W."/>
            <person name="Lv Y."/>
            <person name="Cheng L."/>
            <person name="Yang K."/>
            <person name="Chao B."/>
            <person name="Wang X."/>
            <person name="Li Y."/>
            <person name="Pan X."/>
            <person name="You X."/>
            <person name="Zhang Y."/>
            <person name="Yang J."/>
            <person name="Li J."/>
            <person name="Zhang X."/>
            <person name="Liu S."/>
            <person name="Sun C."/>
            <person name="Yang J."/>
            <person name="Shi Q."/>
        </authorList>
    </citation>
    <scope>NUCLEOTIDE SEQUENCE [LARGE SCALE GENOMIC DNA]</scope>
    <source>
        <strain evidence="10">JWS20170419001</strain>
        <tissue evidence="10">Muscle</tissue>
    </source>
</reference>
<dbReference type="SUPFAM" id="SSF48225">
    <property type="entry name" value="Seven-hairpin glycosidases"/>
    <property type="match status" value="1"/>
</dbReference>
<dbReference type="AlphaFoldDB" id="A0A556V5D4"/>
<keyword evidence="4 6" id="KW-0378">Hydrolase</keyword>
<feature type="compositionally biased region" description="Basic and acidic residues" evidence="8">
    <location>
        <begin position="96"/>
        <end position="111"/>
    </location>
</feature>
<dbReference type="OrthoDB" id="8118055at2759"/>
<dbReference type="EC" id="3.2.1.-" evidence="6"/>
<evidence type="ECO:0000313" key="10">
    <source>
        <dbReference type="EMBL" id="TSV41641.1"/>
    </source>
</evidence>
<name>A0A556V5D4_BAGYA</name>
<dbReference type="InterPro" id="IPR001382">
    <property type="entry name" value="Glyco_hydro_47"/>
</dbReference>
<comment type="cofactor">
    <cofactor evidence="1">
        <name>Ca(2+)</name>
        <dbReference type="ChEBI" id="CHEBI:29108"/>
    </cofactor>
</comment>
<feature type="region of interest" description="Disordered" evidence="8">
    <location>
        <begin position="149"/>
        <end position="180"/>
    </location>
</feature>
<evidence type="ECO:0000256" key="8">
    <source>
        <dbReference type="SAM" id="MobiDB-lite"/>
    </source>
</evidence>
<evidence type="ECO:0000256" key="6">
    <source>
        <dbReference type="RuleBase" id="RU361193"/>
    </source>
</evidence>
<evidence type="ECO:0000256" key="2">
    <source>
        <dbReference type="ARBA" id="ARBA00004922"/>
    </source>
</evidence>
<keyword evidence="9" id="KW-0472">Membrane</keyword>
<protein>
    <recommendedName>
        <fullName evidence="6">alpha-1,2-Mannosidase</fullName>
        <ecNumber evidence="6">3.2.1.-</ecNumber>
    </recommendedName>
</protein>
<dbReference type="PANTHER" id="PTHR11742">
    <property type="entry name" value="MANNOSYL-OLIGOSACCHARIDE ALPHA-1,2-MANNOSIDASE-RELATED"/>
    <property type="match status" value="1"/>
</dbReference>
<keyword evidence="9" id="KW-1133">Transmembrane helix</keyword>
<gene>
    <name evidence="10" type="ORF">Baya_13185</name>
</gene>
<feature type="coiled-coil region" evidence="7">
    <location>
        <begin position="115"/>
        <end position="146"/>
    </location>
</feature>
<dbReference type="PRINTS" id="PR00747">
    <property type="entry name" value="GLYHDRLASE47"/>
</dbReference>
<proteinExistence type="inferred from homology"/>
<dbReference type="GO" id="GO:0005509">
    <property type="term" value="F:calcium ion binding"/>
    <property type="evidence" value="ECO:0007669"/>
    <property type="project" value="InterPro"/>
</dbReference>